<dbReference type="Pfam" id="PF14223">
    <property type="entry name" value="Retrotran_gag_2"/>
    <property type="match status" value="1"/>
</dbReference>
<dbReference type="SUPFAM" id="SSF53098">
    <property type="entry name" value="Ribonuclease H-like"/>
    <property type="match status" value="1"/>
</dbReference>
<name>A0AAE1T5W7_9LAMI</name>
<dbReference type="PANTHER" id="PTHR42648">
    <property type="entry name" value="TRANSPOSASE, PUTATIVE-RELATED"/>
    <property type="match status" value="1"/>
</dbReference>
<reference evidence="4" key="1">
    <citation type="submission" date="2020-06" db="EMBL/GenBank/DDBJ databases">
        <authorList>
            <person name="Li T."/>
            <person name="Hu X."/>
            <person name="Zhang T."/>
            <person name="Song X."/>
            <person name="Zhang H."/>
            <person name="Dai N."/>
            <person name="Sheng W."/>
            <person name="Hou X."/>
            <person name="Wei L."/>
        </authorList>
    </citation>
    <scope>NUCLEOTIDE SEQUENCE</scope>
    <source>
        <strain evidence="4">K16</strain>
        <tissue evidence="4">Leaf</tissue>
    </source>
</reference>
<evidence type="ECO:0000256" key="2">
    <source>
        <dbReference type="ARBA" id="ARBA00022801"/>
    </source>
</evidence>
<gene>
    <name evidence="4" type="ORF">Sango_2868000</name>
</gene>
<dbReference type="Pfam" id="PF07727">
    <property type="entry name" value="RVT_2"/>
    <property type="match status" value="1"/>
</dbReference>
<dbReference type="InterPro" id="IPR036397">
    <property type="entry name" value="RNaseH_sf"/>
</dbReference>
<keyword evidence="2" id="KW-0378">Hydrolase</keyword>
<evidence type="ECO:0000256" key="1">
    <source>
        <dbReference type="ARBA" id="ARBA00022723"/>
    </source>
</evidence>
<sequence length="375" mass="42555">MKEVYAISDRHTRYFATKEFFRVTMTEGSSVQEHGVKMLSPVEKLEDLKAGLDNDMYINMILESLPPSCDLFIVNFNMNGLQKSIREASISKVKGNRARRWKRKKGKAKAKTVVVAKDAKSTPVALVGMGKGKRKMGMFVVEVNMVTNSASWVLDIGCGAHICNDLQVLHRSRKLSKDEVVLRLGDGKTVAANADEEVSGLKESKIDNLDNLPTYEFCLKGKMTRKPLLDKARGGFSYLITFTDDHSRYDYVYLMRYKFEAFVRFKEFRLEVENQIGRKIKTLWSDRGGEYLSGVTGQLDNNPKTYGEAMSDIDSGKWLEAMKIDSMSSNQVWTLMDRPKGVKPIRCKWVYKRKIGADGEVITFKARLVAKGYTQ</sequence>
<feature type="domain" description="Reverse transcriptase Ty1/copia-type" evidence="3">
    <location>
        <begin position="330"/>
        <end position="375"/>
    </location>
</feature>
<reference evidence="4" key="2">
    <citation type="journal article" date="2024" name="Plant">
        <title>Genomic evolution and insights into agronomic trait innovations of Sesamum species.</title>
        <authorList>
            <person name="Miao H."/>
            <person name="Wang L."/>
            <person name="Qu L."/>
            <person name="Liu H."/>
            <person name="Sun Y."/>
            <person name="Le M."/>
            <person name="Wang Q."/>
            <person name="Wei S."/>
            <person name="Zheng Y."/>
            <person name="Lin W."/>
            <person name="Duan Y."/>
            <person name="Cao H."/>
            <person name="Xiong S."/>
            <person name="Wang X."/>
            <person name="Wei L."/>
            <person name="Li C."/>
            <person name="Ma Q."/>
            <person name="Ju M."/>
            <person name="Zhao R."/>
            <person name="Li G."/>
            <person name="Mu C."/>
            <person name="Tian Q."/>
            <person name="Mei H."/>
            <person name="Zhang T."/>
            <person name="Gao T."/>
            <person name="Zhang H."/>
        </authorList>
    </citation>
    <scope>NUCLEOTIDE SEQUENCE</scope>
    <source>
        <strain evidence="4">K16</strain>
    </source>
</reference>
<dbReference type="InterPro" id="IPR039537">
    <property type="entry name" value="Retrotran_Ty1/copia-like"/>
</dbReference>
<dbReference type="EMBL" id="JACGWL010000689">
    <property type="protein sequence ID" value="KAK4382470.1"/>
    <property type="molecule type" value="Genomic_DNA"/>
</dbReference>
<dbReference type="AlphaFoldDB" id="A0AAE1T5W7"/>
<keyword evidence="1" id="KW-0479">Metal-binding</keyword>
<dbReference type="InterPro" id="IPR013103">
    <property type="entry name" value="RVT_2"/>
</dbReference>
<dbReference type="InterPro" id="IPR012337">
    <property type="entry name" value="RNaseH-like_sf"/>
</dbReference>
<evidence type="ECO:0000259" key="3">
    <source>
        <dbReference type="Pfam" id="PF07727"/>
    </source>
</evidence>
<organism evidence="4 5">
    <name type="scientific">Sesamum angolense</name>
    <dbReference type="NCBI Taxonomy" id="2727404"/>
    <lineage>
        <taxon>Eukaryota</taxon>
        <taxon>Viridiplantae</taxon>
        <taxon>Streptophyta</taxon>
        <taxon>Embryophyta</taxon>
        <taxon>Tracheophyta</taxon>
        <taxon>Spermatophyta</taxon>
        <taxon>Magnoliopsida</taxon>
        <taxon>eudicotyledons</taxon>
        <taxon>Gunneridae</taxon>
        <taxon>Pentapetalae</taxon>
        <taxon>asterids</taxon>
        <taxon>lamiids</taxon>
        <taxon>Lamiales</taxon>
        <taxon>Pedaliaceae</taxon>
        <taxon>Sesamum</taxon>
    </lineage>
</organism>
<dbReference type="GO" id="GO:0003676">
    <property type="term" value="F:nucleic acid binding"/>
    <property type="evidence" value="ECO:0007669"/>
    <property type="project" value="InterPro"/>
</dbReference>
<dbReference type="GO" id="GO:0046872">
    <property type="term" value="F:metal ion binding"/>
    <property type="evidence" value="ECO:0007669"/>
    <property type="project" value="UniProtKB-KW"/>
</dbReference>
<proteinExistence type="predicted"/>
<accession>A0AAE1T5W7</accession>
<comment type="caution">
    <text evidence="4">The sequence shown here is derived from an EMBL/GenBank/DDBJ whole genome shotgun (WGS) entry which is preliminary data.</text>
</comment>
<dbReference type="PANTHER" id="PTHR42648:SF27">
    <property type="entry name" value="RNA-DIRECTED DNA POLYMERASE"/>
    <property type="match status" value="1"/>
</dbReference>
<dbReference type="Proteomes" id="UP001289374">
    <property type="component" value="Unassembled WGS sequence"/>
</dbReference>
<protein>
    <submittedName>
        <fullName evidence="4">Copia protein</fullName>
    </submittedName>
</protein>
<dbReference type="Gene3D" id="3.30.420.10">
    <property type="entry name" value="Ribonuclease H-like superfamily/Ribonuclease H"/>
    <property type="match status" value="1"/>
</dbReference>
<evidence type="ECO:0000313" key="4">
    <source>
        <dbReference type="EMBL" id="KAK4382470.1"/>
    </source>
</evidence>
<evidence type="ECO:0000313" key="5">
    <source>
        <dbReference type="Proteomes" id="UP001289374"/>
    </source>
</evidence>
<keyword evidence="5" id="KW-1185">Reference proteome</keyword>
<dbReference type="GO" id="GO:0016787">
    <property type="term" value="F:hydrolase activity"/>
    <property type="evidence" value="ECO:0007669"/>
    <property type="project" value="UniProtKB-KW"/>
</dbReference>